<dbReference type="EMBL" id="KB644408">
    <property type="protein sequence ID" value="EPS25115.1"/>
    <property type="molecule type" value="Genomic_DNA"/>
</dbReference>
<accession>S7Z3L7</accession>
<proteinExistence type="predicted"/>
<organism evidence="2 3">
    <name type="scientific">Penicillium oxalicum (strain 114-2 / CGMCC 5302)</name>
    <name type="common">Penicillium decumbens</name>
    <dbReference type="NCBI Taxonomy" id="933388"/>
    <lineage>
        <taxon>Eukaryota</taxon>
        <taxon>Fungi</taxon>
        <taxon>Dikarya</taxon>
        <taxon>Ascomycota</taxon>
        <taxon>Pezizomycotina</taxon>
        <taxon>Eurotiomycetes</taxon>
        <taxon>Eurotiomycetidae</taxon>
        <taxon>Eurotiales</taxon>
        <taxon>Aspergillaceae</taxon>
        <taxon>Penicillium</taxon>
    </lineage>
</organism>
<protein>
    <submittedName>
        <fullName evidence="2">Uncharacterized protein</fullName>
    </submittedName>
</protein>
<dbReference type="PhylomeDB" id="S7Z3L7"/>
<keyword evidence="3" id="KW-1185">Reference proteome</keyword>
<evidence type="ECO:0000313" key="2">
    <source>
        <dbReference type="EMBL" id="EPS25115.1"/>
    </source>
</evidence>
<name>S7Z3L7_PENO1</name>
<dbReference type="OrthoDB" id="3260716at2759"/>
<evidence type="ECO:0000313" key="3">
    <source>
        <dbReference type="Proteomes" id="UP000019376"/>
    </source>
</evidence>
<feature type="compositionally biased region" description="Polar residues" evidence="1">
    <location>
        <begin position="1"/>
        <end position="14"/>
    </location>
</feature>
<dbReference type="Proteomes" id="UP000019376">
    <property type="component" value="Unassembled WGS sequence"/>
</dbReference>
<dbReference type="HOGENOM" id="CLU_110797_1_0_1"/>
<gene>
    <name evidence="2" type="ORF">PDE_00046</name>
</gene>
<feature type="compositionally biased region" description="Basic and acidic residues" evidence="1">
    <location>
        <begin position="26"/>
        <end position="50"/>
    </location>
</feature>
<feature type="compositionally biased region" description="Polar residues" evidence="1">
    <location>
        <begin position="92"/>
        <end position="103"/>
    </location>
</feature>
<evidence type="ECO:0000256" key="1">
    <source>
        <dbReference type="SAM" id="MobiDB-lite"/>
    </source>
</evidence>
<feature type="compositionally biased region" description="Basic and acidic residues" evidence="1">
    <location>
        <begin position="188"/>
        <end position="198"/>
    </location>
</feature>
<feature type="compositionally biased region" description="Polar residues" evidence="1">
    <location>
        <begin position="57"/>
        <end position="68"/>
    </location>
</feature>
<dbReference type="eggNOG" id="ENOG502S685">
    <property type="taxonomic scope" value="Eukaryota"/>
</dbReference>
<dbReference type="AlphaFoldDB" id="S7Z3L7"/>
<sequence length="198" mass="21029">MSTLNNADSVTNQGAFKPSVAPEAPLTEKGHQPGRKVNEADQRGEFHLETHPVGTAPASNSYTANTQDKVGGQADNPAVMPSQDKEGVFTSAADTMSGSTSADLHTGLGKPMGGQTSAELAHDGAHGRKKQSSGLEGVGSSMDDRSIERQLPNQRGMEREQDFSGQRGNKADRSAANMRPEPAETLDAEWKYEPSTKH</sequence>
<reference evidence="2 3" key="1">
    <citation type="journal article" date="2013" name="PLoS ONE">
        <title>Genomic and secretomic analyses reveal unique features of the lignocellulolytic enzyme system of Penicillium decumbens.</title>
        <authorList>
            <person name="Liu G."/>
            <person name="Zhang L."/>
            <person name="Wei X."/>
            <person name="Zou G."/>
            <person name="Qin Y."/>
            <person name="Ma L."/>
            <person name="Li J."/>
            <person name="Zheng H."/>
            <person name="Wang S."/>
            <person name="Wang C."/>
            <person name="Xun L."/>
            <person name="Zhao G.-P."/>
            <person name="Zhou Z."/>
            <person name="Qu Y."/>
        </authorList>
    </citation>
    <scope>NUCLEOTIDE SEQUENCE [LARGE SCALE GENOMIC DNA]</scope>
    <source>
        <strain evidence="3">114-2 / CGMCC 5302</strain>
    </source>
</reference>
<feature type="region of interest" description="Disordered" evidence="1">
    <location>
        <begin position="1"/>
        <end position="198"/>
    </location>
</feature>